<proteinExistence type="predicted"/>
<dbReference type="SUPFAM" id="SSF51695">
    <property type="entry name" value="PLC-like phosphodiesterases"/>
    <property type="match status" value="1"/>
</dbReference>
<evidence type="ECO:0000256" key="1">
    <source>
        <dbReference type="SAM" id="SignalP"/>
    </source>
</evidence>
<dbReference type="PROSITE" id="PS50007">
    <property type="entry name" value="PIPLC_X_DOMAIN"/>
    <property type="match status" value="1"/>
</dbReference>
<dbReference type="GO" id="GO:0008081">
    <property type="term" value="F:phosphoric diester hydrolase activity"/>
    <property type="evidence" value="ECO:0007669"/>
    <property type="project" value="InterPro"/>
</dbReference>
<gene>
    <name evidence="2" type="ORF">J5N97_019961</name>
</gene>
<feature type="chain" id="PRO_5038782040" evidence="1">
    <location>
        <begin position="34"/>
        <end position="412"/>
    </location>
</feature>
<dbReference type="Pfam" id="PF26178">
    <property type="entry name" value="PI-PLC_cat"/>
    <property type="match status" value="1"/>
</dbReference>
<reference evidence="2" key="1">
    <citation type="submission" date="2021-03" db="EMBL/GenBank/DDBJ databases">
        <authorList>
            <person name="Li Z."/>
            <person name="Yang C."/>
        </authorList>
    </citation>
    <scope>NUCLEOTIDE SEQUENCE</scope>
    <source>
        <strain evidence="2">Dzin_1.0</strain>
        <tissue evidence="2">Leaf</tissue>
    </source>
</reference>
<comment type="caution">
    <text evidence="2">The sequence shown here is derived from an EMBL/GenBank/DDBJ whole genome shotgun (WGS) entry which is preliminary data.</text>
</comment>
<dbReference type="GO" id="GO:0006629">
    <property type="term" value="P:lipid metabolic process"/>
    <property type="evidence" value="ECO:0007669"/>
    <property type="project" value="InterPro"/>
</dbReference>
<dbReference type="AlphaFoldDB" id="A0A9D5HD76"/>
<feature type="signal peptide" evidence="1">
    <location>
        <begin position="1"/>
        <end position="33"/>
    </location>
</feature>
<dbReference type="PANTHER" id="PTHR13593:SF89">
    <property type="entry name" value="PLC-LIKE PHOSPHODIESTERASES SUPERFAMILY PROTEIN"/>
    <property type="match status" value="1"/>
</dbReference>
<dbReference type="EMBL" id="JAGGNH010000005">
    <property type="protein sequence ID" value="KAJ0972002.1"/>
    <property type="molecule type" value="Genomic_DNA"/>
</dbReference>
<dbReference type="CDD" id="cd08588">
    <property type="entry name" value="PI-PLCc_At5g67130_like"/>
    <property type="match status" value="1"/>
</dbReference>
<accession>A0A9D5HD76</accession>
<sequence>MVARTAHAPPLLSISLLLLLLLLLVILSSSSSAAKIGETCTSDRSCDAGLHCGACGDSPAKCTRIQPIDPKTMGKGLPFNNYTWLTTHNSFAMTGVKSATGSSLLTATNQEDTVTSQLRNGVRGLMLDMYDFQNDIWLCHSFGGKCYNFTAFQPAINVLKEIQSFLDTNPSEVITIFIEDYVKSSQGLSKVFNASGLMKYWFPVSQLPKNGGDWPLLSDMISKNQRLLVFTSKSTKEASEGIPFEWKYVVENQYGDDGMNPGSCPNRAESTPMNTKSRSLVLMNYFRTNPNDTAVCSDNSSPLVSMLNTCMKASGNRWPNYIAVDFYMRSDGGGAPEATDVGNGHMVCGCDNIAYCKANATYGTCDIPPKAPDAPSPAAPNAVPTPSSSTFEVSFLWRWLLVVVSMVTIFLI</sequence>
<dbReference type="InterPro" id="IPR017946">
    <property type="entry name" value="PLC-like_Pdiesterase_TIM-brl"/>
</dbReference>
<keyword evidence="3" id="KW-1185">Reference proteome</keyword>
<organism evidence="2 3">
    <name type="scientific">Dioscorea zingiberensis</name>
    <dbReference type="NCBI Taxonomy" id="325984"/>
    <lineage>
        <taxon>Eukaryota</taxon>
        <taxon>Viridiplantae</taxon>
        <taxon>Streptophyta</taxon>
        <taxon>Embryophyta</taxon>
        <taxon>Tracheophyta</taxon>
        <taxon>Spermatophyta</taxon>
        <taxon>Magnoliopsida</taxon>
        <taxon>Liliopsida</taxon>
        <taxon>Dioscoreales</taxon>
        <taxon>Dioscoreaceae</taxon>
        <taxon>Dioscorea</taxon>
    </lineage>
</organism>
<dbReference type="PANTHER" id="PTHR13593">
    <property type="match status" value="1"/>
</dbReference>
<dbReference type="Gene3D" id="3.20.20.190">
    <property type="entry name" value="Phosphatidylinositol (PI) phosphodiesterase"/>
    <property type="match status" value="1"/>
</dbReference>
<dbReference type="Proteomes" id="UP001085076">
    <property type="component" value="Miscellaneous, Linkage group lg05"/>
</dbReference>
<evidence type="ECO:0000313" key="2">
    <source>
        <dbReference type="EMBL" id="KAJ0972002.1"/>
    </source>
</evidence>
<protein>
    <submittedName>
        <fullName evidence="2">Uncharacterized protein</fullName>
    </submittedName>
</protein>
<evidence type="ECO:0000313" key="3">
    <source>
        <dbReference type="Proteomes" id="UP001085076"/>
    </source>
</evidence>
<dbReference type="OrthoDB" id="7984201at2759"/>
<dbReference type="InterPro" id="IPR051057">
    <property type="entry name" value="PI-PLC_domain"/>
</dbReference>
<reference evidence="2" key="2">
    <citation type="journal article" date="2022" name="Hortic Res">
        <title>The genome of Dioscorea zingiberensis sheds light on the biosynthesis, origin and evolution of the medicinally important diosgenin saponins.</title>
        <authorList>
            <person name="Li Y."/>
            <person name="Tan C."/>
            <person name="Li Z."/>
            <person name="Guo J."/>
            <person name="Li S."/>
            <person name="Chen X."/>
            <person name="Wang C."/>
            <person name="Dai X."/>
            <person name="Yang H."/>
            <person name="Song W."/>
            <person name="Hou L."/>
            <person name="Xu J."/>
            <person name="Tong Z."/>
            <person name="Xu A."/>
            <person name="Yuan X."/>
            <person name="Wang W."/>
            <person name="Yang Q."/>
            <person name="Chen L."/>
            <person name="Sun Z."/>
            <person name="Wang K."/>
            <person name="Pan B."/>
            <person name="Chen J."/>
            <person name="Bao Y."/>
            <person name="Liu F."/>
            <person name="Qi X."/>
            <person name="Gang D.R."/>
            <person name="Wen J."/>
            <person name="Li J."/>
        </authorList>
    </citation>
    <scope>NUCLEOTIDE SEQUENCE</scope>
    <source>
        <strain evidence="2">Dzin_1.0</strain>
    </source>
</reference>
<name>A0A9D5HD76_9LILI</name>
<keyword evidence="1" id="KW-0732">Signal</keyword>